<comment type="caution">
    <text evidence="1">The sequence shown here is derived from an EMBL/GenBank/DDBJ whole genome shotgun (WGS) entry which is preliminary data.</text>
</comment>
<reference evidence="1 2" key="1">
    <citation type="submission" date="2017-03" db="EMBL/GenBank/DDBJ databases">
        <title>Genomes of endolithic fungi from Antarctica.</title>
        <authorList>
            <person name="Coleine C."/>
            <person name="Masonjones S."/>
            <person name="Stajich J.E."/>
        </authorList>
    </citation>
    <scope>NUCLEOTIDE SEQUENCE [LARGE SCALE GENOMIC DNA]</scope>
    <source>
        <strain evidence="1 2">CCFEE 6315</strain>
    </source>
</reference>
<dbReference type="EMBL" id="NAJL01000002">
    <property type="protein sequence ID" value="TKA33809.1"/>
    <property type="molecule type" value="Genomic_DNA"/>
</dbReference>
<dbReference type="AlphaFoldDB" id="A0A4V5N7U0"/>
<sequence length="117" mass="13448">MMNNTPANATERLARLDPVYQREALGALQAAEARMSADFIERVHSLTPELYEMVKGYIFHSGCAFHIERQVVKVDKDYRPPALLQVDRHTSRCLSPTLQKKPLMIFKDFLSMFDFDG</sequence>
<organism evidence="1 2">
    <name type="scientific">Salinomyces thailandicus</name>
    <dbReference type="NCBI Taxonomy" id="706561"/>
    <lineage>
        <taxon>Eukaryota</taxon>
        <taxon>Fungi</taxon>
        <taxon>Dikarya</taxon>
        <taxon>Ascomycota</taxon>
        <taxon>Pezizomycotina</taxon>
        <taxon>Dothideomycetes</taxon>
        <taxon>Dothideomycetidae</taxon>
        <taxon>Mycosphaerellales</taxon>
        <taxon>Teratosphaeriaceae</taxon>
        <taxon>Salinomyces</taxon>
    </lineage>
</organism>
<keyword evidence="2" id="KW-1185">Reference proteome</keyword>
<accession>A0A4V5N7U0</accession>
<evidence type="ECO:0000313" key="1">
    <source>
        <dbReference type="EMBL" id="TKA33809.1"/>
    </source>
</evidence>
<protein>
    <submittedName>
        <fullName evidence="1">Uncharacterized protein</fullName>
    </submittedName>
</protein>
<proteinExistence type="predicted"/>
<gene>
    <name evidence="1" type="ORF">B0A50_00646</name>
</gene>
<evidence type="ECO:0000313" key="2">
    <source>
        <dbReference type="Proteomes" id="UP000308549"/>
    </source>
</evidence>
<name>A0A4V5N7U0_9PEZI</name>
<dbReference type="Proteomes" id="UP000308549">
    <property type="component" value="Unassembled WGS sequence"/>
</dbReference>